<reference evidence="1 2" key="1">
    <citation type="journal article" date="2016" name="Sci. Rep.">
        <title>Metabolic traits of an uncultured archaeal lineage -MSBL1- from brine pools of the Red Sea.</title>
        <authorList>
            <person name="Mwirichia R."/>
            <person name="Alam I."/>
            <person name="Rashid M."/>
            <person name="Vinu M."/>
            <person name="Ba-Alawi W."/>
            <person name="Anthony Kamau A."/>
            <person name="Kamanda Ngugi D."/>
            <person name="Goker M."/>
            <person name="Klenk H.P."/>
            <person name="Bajic V."/>
            <person name="Stingl U."/>
        </authorList>
    </citation>
    <scope>NUCLEOTIDE SEQUENCE [LARGE SCALE GENOMIC DNA]</scope>
    <source>
        <strain evidence="1">SCGC-AAA382N08</strain>
    </source>
</reference>
<dbReference type="AlphaFoldDB" id="A0A133VQ53"/>
<gene>
    <name evidence="1" type="ORF">AKJ56_00950</name>
</gene>
<dbReference type="EMBL" id="LHYJ01000010">
    <property type="protein sequence ID" value="KXB08547.1"/>
    <property type="molecule type" value="Genomic_DNA"/>
</dbReference>
<proteinExistence type="predicted"/>
<evidence type="ECO:0000313" key="2">
    <source>
        <dbReference type="Proteomes" id="UP000070175"/>
    </source>
</evidence>
<sequence length="76" mass="8617">METLKIKIIEQVKINESIGMNIYIPIEFKSGQDSFSAVQLFEYKLIILDRVYCGLGSFSNAPNEFLHTSTVNSRDA</sequence>
<comment type="caution">
    <text evidence="1">The sequence shown here is derived from an EMBL/GenBank/DDBJ whole genome shotgun (WGS) entry which is preliminary data.</text>
</comment>
<keyword evidence="2" id="KW-1185">Reference proteome</keyword>
<organism evidence="1 2">
    <name type="scientific">candidate division MSBL1 archaeon SCGC-AAA382N08</name>
    <dbReference type="NCBI Taxonomy" id="1698285"/>
    <lineage>
        <taxon>Archaea</taxon>
        <taxon>Methanobacteriati</taxon>
        <taxon>Methanobacteriota</taxon>
        <taxon>candidate division MSBL1</taxon>
    </lineage>
</organism>
<dbReference type="Proteomes" id="UP000070175">
    <property type="component" value="Unassembled WGS sequence"/>
</dbReference>
<protein>
    <submittedName>
        <fullName evidence="1">Uncharacterized protein</fullName>
    </submittedName>
</protein>
<evidence type="ECO:0000313" key="1">
    <source>
        <dbReference type="EMBL" id="KXB08547.1"/>
    </source>
</evidence>
<name>A0A133VQ53_9EURY</name>
<accession>A0A133VQ53</accession>